<proteinExistence type="predicted"/>
<dbReference type="EMBL" id="QNGE01000275">
    <property type="protein sequence ID" value="KAA3681118.1"/>
    <property type="molecule type" value="Genomic_DNA"/>
</dbReference>
<dbReference type="InterPro" id="IPR003877">
    <property type="entry name" value="SPRY_dom"/>
</dbReference>
<dbReference type="Proteomes" id="UP000324629">
    <property type="component" value="Unassembled WGS sequence"/>
</dbReference>
<dbReference type="CDD" id="cd12876">
    <property type="entry name" value="SPRY_SOCS3"/>
    <property type="match status" value="1"/>
</dbReference>
<evidence type="ECO:0000313" key="4">
    <source>
        <dbReference type="EMBL" id="KAA3681118.1"/>
    </source>
</evidence>
<dbReference type="PANTHER" id="PTHR12245:SF5">
    <property type="entry name" value="SPRY DOMAIN-CONTAINING SOCS BOX PROTEIN 3"/>
    <property type="match status" value="1"/>
</dbReference>
<dbReference type="InterPro" id="IPR035754">
    <property type="entry name" value="SPRY_SPSB3"/>
</dbReference>
<evidence type="ECO:0000256" key="2">
    <source>
        <dbReference type="SAM" id="MobiDB-lite"/>
    </source>
</evidence>
<dbReference type="GO" id="GO:0043161">
    <property type="term" value="P:proteasome-mediated ubiquitin-dependent protein catabolic process"/>
    <property type="evidence" value="ECO:0007669"/>
    <property type="project" value="TreeGrafter"/>
</dbReference>
<keyword evidence="5" id="KW-1185">Reference proteome</keyword>
<gene>
    <name evidence="4" type="ORF">DEA37_0012207</name>
</gene>
<dbReference type="Gene3D" id="2.60.120.920">
    <property type="match status" value="1"/>
</dbReference>
<dbReference type="InterPro" id="IPR001870">
    <property type="entry name" value="B30.2/SPRY"/>
</dbReference>
<reference evidence="4 5" key="1">
    <citation type="journal article" date="2019" name="Gigascience">
        <title>Whole-genome sequence of the oriental lung fluke Paragonimus westermani.</title>
        <authorList>
            <person name="Oey H."/>
            <person name="Zakrzewski M."/>
            <person name="Narain K."/>
            <person name="Devi K.R."/>
            <person name="Agatsuma T."/>
            <person name="Nawaratna S."/>
            <person name="Gobert G.N."/>
            <person name="Jones M.K."/>
            <person name="Ragan M.A."/>
            <person name="McManus D.P."/>
            <person name="Krause L."/>
        </authorList>
    </citation>
    <scope>NUCLEOTIDE SEQUENCE [LARGE SCALE GENOMIC DNA]</scope>
    <source>
        <strain evidence="4 5">IND2009</strain>
    </source>
</reference>
<dbReference type="Pfam" id="PF00622">
    <property type="entry name" value="SPRY"/>
    <property type="match status" value="1"/>
</dbReference>
<dbReference type="PANTHER" id="PTHR12245">
    <property type="entry name" value="SPRY DOMAIN CONTAINING SOCS BOX PROTEIN"/>
    <property type="match status" value="1"/>
</dbReference>
<protein>
    <submittedName>
        <fullName evidence="4">SPRY domain-containing SOCS box protein 3</fullName>
    </submittedName>
</protein>
<keyword evidence="1" id="KW-0833">Ubl conjugation pathway</keyword>
<comment type="caution">
    <text evidence="4">The sequence shown here is derived from an EMBL/GenBank/DDBJ whole genome shotgun (WGS) entry which is preliminary data.</text>
</comment>
<dbReference type="SUPFAM" id="SSF49899">
    <property type="entry name" value="Concanavalin A-like lectins/glucanases"/>
    <property type="match status" value="1"/>
</dbReference>
<evidence type="ECO:0000256" key="1">
    <source>
        <dbReference type="ARBA" id="ARBA00022786"/>
    </source>
</evidence>
<name>A0A5J4P1C9_9TREM</name>
<dbReference type="InterPro" id="IPR043136">
    <property type="entry name" value="B30.2/SPRY_sf"/>
</dbReference>
<accession>A0A5J4P1C9</accession>
<dbReference type="AlphaFoldDB" id="A0A5J4P1C9"/>
<evidence type="ECO:0000259" key="3">
    <source>
        <dbReference type="PROSITE" id="PS50188"/>
    </source>
</evidence>
<feature type="region of interest" description="Disordered" evidence="2">
    <location>
        <begin position="330"/>
        <end position="374"/>
    </location>
</feature>
<feature type="domain" description="B30.2/SPRY" evidence="3">
    <location>
        <begin position="22"/>
        <end position="227"/>
    </location>
</feature>
<evidence type="ECO:0000313" key="5">
    <source>
        <dbReference type="Proteomes" id="UP000324629"/>
    </source>
</evidence>
<dbReference type="InterPro" id="IPR013320">
    <property type="entry name" value="ConA-like_dom_sf"/>
</dbReference>
<dbReference type="GO" id="GO:0019005">
    <property type="term" value="C:SCF ubiquitin ligase complex"/>
    <property type="evidence" value="ECO:0007669"/>
    <property type="project" value="TreeGrafter"/>
</dbReference>
<organism evidence="4 5">
    <name type="scientific">Paragonimus westermani</name>
    <dbReference type="NCBI Taxonomy" id="34504"/>
    <lineage>
        <taxon>Eukaryota</taxon>
        <taxon>Metazoa</taxon>
        <taxon>Spiralia</taxon>
        <taxon>Lophotrochozoa</taxon>
        <taxon>Platyhelminthes</taxon>
        <taxon>Trematoda</taxon>
        <taxon>Digenea</taxon>
        <taxon>Plagiorchiida</taxon>
        <taxon>Troglotremata</taxon>
        <taxon>Troglotrematidae</taxon>
        <taxon>Paragonimus</taxon>
    </lineage>
</organism>
<dbReference type="PROSITE" id="PS50188">
    <property type="entry name" value="B302_SPRY"/>
    <property type="match status" value="1"/>
</dbReference>
<sequence>MSPNKCLLPSIQRWAHKGQRIFRLRKRPLKPFNHIELSDWLLLYDYCQALDWCWHTTEELTGIVKLSENSSVVTFHPLESFGTAVVRGTKQLSDGLHYWELKMISPLYGTDVMVGVGLSSSAVPQYTHEFRSAIGLDDTSWGLSYRGVLVHAGQEAANAAHVLSFRRGSIVGCLLDLWHGNLQFFVDGYTDVEMQFKGLPRSTYYPLLCSTASRIGFRLIRTGSYPVSLQLLACRAVWYAVRTGKLEPLTALSSLPPQLTRLLKTELPWSLYFSQLHQNRPSHESHQSVGRYSQQLNLFSNDSDDWPTRCGNLEAKRRRMNDDVPEPSDPFLWISFNEPDAQSPRSQSPCLFDDLDDPGSTLSSPGPPTHLDDNSVIVGTYQSCT</sequence>
<dbReference type="InterPro" id="IPR050672">
    <property type="entry name" value="FBXO45-Fsn/SPSB_families"/>
</dbReference>